<dbReference type="eggNOG" id="COG1366">
    <property type="taxonomic scope" value="Bacteria"/>
</dbReference>
<dbReference type="PANTHER" id="PTHR33495">
    <property type="entry name" value="ANTI-SIGMA FACTOR ANTAGONIST TM_1081-RELATED-RELATED"/>
    <property type="match status" value="1"/>
</dbReference>
<sequence>MKYTSEVKQNILSIQLQGDLIGETNGMELVDLVNDKINESIILCSIDLSQVRYMNSSGIGVLITILTKFRNKGGEVVLVSPSEQIKKLLIITKLNAIFLIVNSQEEAIQKLIQK</sequence>
<evidence type="ECO:0000256" key="2">
    <source>
        <dbReference type="RuleBase" id="RU003749"/>
    </source>
</evidence>
<dbReference type="OrthoDB" id="962463at2"/>
<dbReference type="STRING" id="153721.MYP_4638"/>
<comment type="caution">
    <text evidence="4">The sequence shown here is derived from an EMBL/GenBank/DDBJ whole genome shotgun (WGS) entry which is preliminary data.</text>
</comment>
<dbReference type="NCBIfam" id="TIGR00377">
    <property type="entry name" value="ant_ant_sig"/>
    <property type="match status" value="1"/>
</dbReference>
<organism evidence="4 5">
    <name type="scientific">Sporocytophaga myxococcoides</name>
    <dbReference type="NCBI Taxonomy" id="153721"/>
    <lineage>
        <taxon>Bacteria</taxon>
        <taxon>Pseudomonadati</taxon>
        <taxon>Bacteroidota</taxon>
        <taxon>Cytophagia</taxon>
        <taxon>Cytophagales</taxon>
        <taxon>Cytophagaceae</taxon>
        <taxon>Sporocytophaga</taxon>
    </lineage>
</organism>
<feature type="domain" description="STAS" evidence="3">
    <location>
        <begin position="46"/>
        <end position="111"/>
    </location>
</feature>
<dbReference type="PANTHER" id="PTHR33495:SF2">
    <property type="entry name" value="ANTI-SIGMA FACTOR ANTAGONIST TM_1081-RELATED"/>
    <property type="match status" value="1"/>
</dbReference>
<dbReference type="PROSITE" id="PS50801">
    <property type="entry name" value="STAS"/>
    <property type="match status" value="1"/>
</dbReference>
<reference evidence="4 5" key="1">
    <citation type="submission" date="2014-09" db="EMBL/GenBank/DDBJ databases">
        <title>Sporocytophaga myxococcoides PG-01 genome sequencing.</title>
        <authorList>
            <person name="Liu L."/>
            <person name="Gao P.J."/>
            <person name="Chen G.J."/>
            <person name="Wang L.S."/>
        </authorList>
    </citation>
    <scope>NUCLEOTIDE SEQUENCE [LARGE SCALE GENOMIC DNA]</scope>
    <source>
        <strain evidence="4 5">PG-01</strain>
    </source>
</reference>
<dbReference type="InterPro" id="IPR002645">
    <property type="entry name" value="STAS_dom"/>
</dbReference>
<comment type="similarity">
    <text evidence="1 2">Belongs to the anti-sigma-factor antagonist family.</text>
</comment>
<dbReference type="GO" id="GO:0043856">
    <property type="term" value="F:anti-sigma factor antagonist activity"/>
    <property type="evidence" value="ECO:0007669"/>
    <property type="project" value="InterPro"/>
</dbReference>
<dbReference type="Proteomes" id="UP000030185">
    <property type="component" value="Unassembled WGS sequence"/>
</dbReference>
<dbReference type="InterPro" id="IPR036513">
    <property type="entry name" value="STAS_dom_sf"/>
</dbReference>
<evidence type="ECO:0000313" key="4">
    <source>
        <dbReference type="EMBL" id="GAL87408.1"/>
    </source>
</evidence>
<dbReference type="Pfam" id="PF01740">
    <property type="entry name" value="STAS"/>
    <property type="match status" value="1"/>
</dbReference>
<evidence type="ECO:0000256" key="1">
    <source>
        <dbReference type="ARBA" id="ARBA00009013"/>
    </source>
</evidence>
<accession>A0A098LMR8</accession>
<evidence type="ECO:0000313" key="5">
    <source>
        <dbReference type="Proteomes" id="UP000030185"/>
    </source>
</evidence>
<dbReference type="CDD" id="cd07043">
    <property type="entry name" value="STAS_anti-anti-sigma_factors"/>
    <property type="match status" value="1"/>
</dbReference>
<dbReference type="AlphaFoldDB" id="A0A098LMR8"/>
<dbReference type="RefSeq" id="WP_045468821.1">
    <property type="nucleotide sequence ID" value="NZ_BBLT01000013.1"/>
</dbReference>
<gene>
    <name evidence="4" type="ORF">MYP_4638</name>
</gene>
<proteinExistence type="inferred from homology"/>
<dbReference type="EMBL" id="BBLT01000013">
    <property type="protein sequence ID" value="GAL87408.1"/>
    <property type="molecule type" value="Genomic_DNA"/>
</dbReference>
<dbReference type="InterPro" id="IPR003658">
    <property type="entry name" value="Anti-sigma_ant"/>
</dbReference>
<evidence type="ECO:0000259" key="3">
    <source>
        <dbReference type="PROSITE" id="PS50801"/>
    </source>
</evidence>
<dbReference type="SUPFAM" id="SSF52091">
    <property type="entry name" value="SpoIIaa-like"/>
    <property type="match status" value="1"/>
</dbReference>
<keyword evidence="5" id="KW-1185">Reference proteome</keyword>
<protein>
    <recommendedName>
        <fullName evidence="2">Anti-sigma factor antagonist</fullName>
    </recommendedName>
</protein>
<dbReference type="Gene3D" id="3.30.750.24">
    <property type="entry name" value="STAS domain"/>
    <property type="match status" value="1"/>
</dbReference>
<name>A0A098LMR8_9BACT</name>